<dbReference type="Proteomes" id="UP000236544">
    <property type="component" value="Unassembled WGS sequence"/>
</dbReference>
<dbReference type="SMART" id="SM00913">
    <property type="entry name" value="IBN_N"/>
    <property type="match status" value="1"/>
</dbReference>
<dbReference type="Pfam" id="PF08389">
    <property type="entry name" value="Xpo1"/>
    <property type="match status" value="1"/>
</dbReference>
<dbReference type="GO" id="GO:0031267">
    <property type="term" value="F:small GTPase binding"/>
    <property type="evidence" value="ECO:0007669"/>
    <property type="project" value="InterPro"/>
</dbReference>
<dbReference type="PANTHER" id="PTHR12363">
    <property type="entry name" value="TRANSPORTIN 3 AND IMPORTIN 13"/>
    <property type="match status" value="1"/>
</dbReference>
<dbReference type="Pfam" id="PF24140">
    <property type="entry name" value="TPR_TNPO3_IPO13_3rd"/>
    <property type="match status" value="1"/>
</dbReference>
<dbReference type="InterPro" id="IPR011989">
    <property type="entry name" value="ARM-like"/>
</dbReference>
<proteinExistence type="predicted"/>
<sequence length="966" mass="109252">MSYNVSDIGTALQCITSSSEQETKKQALQFLEHFQKSTEAWNLCHEALASENGQFSLELQVFAAQTLRNKVTYDLSQLDGQLFTFKDSLLQLIMQHSQKLIVTQLSVALARLAIQFLEWRQPIAEIIASLRQFPGKLLEFLKILPEETLDIKSTPLSEDEFRSRTHELIDQIAGDVLQYLVSAAESLRSGATEVTVSQLLNCVNSWAYEVPIEELLSVNSLMSLIFHALNHGEESDPEVFDVAVECMCTVLKETRDVPSEAVIKALYEQLVSMQTTLLPVDKISDFEDYAEVMDGLTRVFVEAGEAWCIHIAKNPQIFKPLVSVLLLLTCKNTDLDVVKYTFPFWFNLKQMLVLPRFKEQRAAYQDVFTQLIDGIITHLHYPTGSFSSREEEDKFRDFRYDMGGVLKDCTAVVGSATALSRPYEKITNALNEPNPLANWQNLEAPLFSLRTMAQEISKNENVVLPQLFRLLCTLPEHPKVRYATTLVLGRYTEWTSKHPDFLEMELNYIFNGFQHANGSIEILTASSHALMYFCQDCSSLLSGFVSQLIEFYWKIEPMVESESLFEVCQGLSCVIDRQTDDQVGACLELFLKPHLSKLVDAVSLWKVNNNDKKATAEVCGKIDLIFAIFEELKPRYESPEQGREPLQPYICTIWETLESLLVNQEAFNNPDVAEIAMKWVRKVALNFHIFIAPILPSVANFLAQSYASTGFGVYLWCSGSIIAVFGDDESFPIDQQTKEAVWEFTCTQCVTFMNSFTGIESTKLESYHEAIQDFFMMMTDVVMFFPDRFVTSDALLAPVFSIGLSCVTKLTNYDAYITIVRFLDDVLSWGFETPPISTATLDIVPEQWRQKILSEIVQGQGLLLVRTILIGLVSNFSSDAHPDAIGCLVKCLKLCQDCSANDPTMALGWLNDAMDTMGNVSAQERTNLVSTVGNALPQKDMRRVRTGLKDFVSWYTRKNVSPRLYK</sequence>
<dbReference type="InterPro" id="IPR051345">
    <property type="entry name" value="Importin_beta-like_NTR"/>
</dbReference>
<dbReference type="PANTHER" id="PTHR12363:SF53">
    <property type="entry name" value="MRNA TRANSPORT REGULATOR MTR10"/>
    <property type="match status" value="1"/>
</dbReference>
<dbReference type="FunFam" id="1.25.10.10:FF:000266">
    <property type="entry name" value="mRNA transport regulator MTR10"/>
    <property type="match status" value="1"/>
</dbReference>
<evidence type="ECO:0000259" key="1">
    <source>
        <dbReference type="SMART" id="SM00913"/>
    </source>
</evidence>
<dbReference type="InterPro" id="IPR013598">
    <property type="entry name" value="Exportin-1/Importin-b-like"/>
</dbReference>
<dbReference type="Pfam" id="PF24138">
    <property type="entry name" value="TPR_TNPO3_IPO13_2nd"/>
    <property type="match status" value="1"/>
</dbReference>
<dbReference type="Gene3D" id="1.25.10.10">
    <property type="entry name" value="Leucine-rich Repeat Variant"/>
    <property type="match status" value="1"/>
</dbReference>
<dbReference type="EMBL" id="LN890536">
    <property type="protein sequence ID" value="CUS24123.1"/>
    <property type="molecule type" value="Genomic_DNA"/>
</dbReference>
<dbReference type="GO" id="GO:0006606">
    <property type="term" value="P:protein import into nucleus"/>
    <property type="evidence" value="ECO:0007669"/>
    <property type="project" value="TreeGrafter"/>
</dbReference>
<accession>A0A0P1KVY9</accession>
<feature type="domain" description="Importin N-terminal" evidence="1">
    <location>
        <begin position="27"/>
        <end position="95"/>
    </location>
</feature>
<keyword evidence="3" id="KW-1185">Reference proteome</keyword>
<organism evidence="2 3">
    <name type="scientific">Lachancea quebecensis</name>
    <dbReference type="NCBI Taxonomy" id="1654605"/>
    <lineage>
        <taxon>Eukaryota</taxon>
        <taxon>Fungi</taxon>
        <taxon>Dikarya</taxon>
        <taxon>Ascomycota</taxon>
        <taxon>Saccharomycotina</taxon>
        <taxon>Saccharomycetes</taxon>
        <taxon>Saccharomycetales</taxon>
        <taxon>Saccharomycetaceae</taxon>
        <taxon>Lachancea</taxon>
    </lineage>
</organism>
<dbReference type="Pfam" id="PF24139">
    <property type="entry name" value="TPR_TNPO3_IPO13_4th"/>
    <property type="match status" value="1"/>
</dbReference>
<dbReference type="SUPFAM" id="SSF48371">
    <property type="entry name" value="ARM repeat"/>
    <property type="match status" value="1"/>
</dbReference>
<dbReference type="InterPro" id="IPR057941">
    <property type="entry name" value="TPR_TNPO3_IPO13_2nd"/>
</dbReference>
<reference evidence="3" key="1">
    <citation type="submission" date="2015-10" db="EMBL/GenBank/DDBJ databases">
        <authorList>
            <person name="Devillers H."/>
        </authorList>
    </citation>
    <scope>NUCLEOTIDE SEQUENCE [LARGE SCALE GENOMIC DNA]</scope>
</reference>
<gene>
    <name evidence="2" type="ORF">LAQU0_S14e00650g</name>
</gene>
<dbReference type="AlphaFoldDB" id="A0A0P1KVY9"/>
<dbReference type="OrthoDB" id="435593at2759"/>
<evidence type="ECO:0000313" key="2">
    <source>
        <dbReference type="EMBL" id="CUS24123.1"/>
    </source>
</evidence>
<dbReference type="Pfam" id="PF03810">
    <property type="entry name" value="IBN_N"/>
    <property type="match status" value="1"/>
</dbReference>
<dbReference type="InterPro" id="IPR058537">
    <property type="entry name" value="TPR_TNPO3_IPO13_4th"/>
</dbReference>
<evidence type="ECO:0000313" key="3">
    <source>
        <dbReference type="Proteomes" id="UP000236544"/>
    </source>
</evidence>
<dbReference type="GO" id="GO:0005634">
    <property type="term" value="C:nucleus"/>
    <property type="evidence" value="ECO:0007669"/>
    <property type="project" value="UniProtKB-ARBA"/>
</dbReference>
<name>A0A0P1KVY9_9SACH</name>
<dbReference type="InterPro" id="IPR016024">
    <property type="entry name" value="ARM-type_fold"/>
</dbReference>
<dbReference type="InterPro" id="IPR057942">
    <property type="entry name" value="TPR_TNPO3_IPO13_3rd"/>
</dbReference>
<dbReference type="GO" id="GO:0005737">
    <property type="term" value="C:cytoplasm"/>
    <property type="evidence" value="ECO:0007669"/>
    <property type="project" value="TreeGrafter"/>
</dbReference>
<dbReference type="InterPro" id="IPR001494">
    <property type="entry name" value="Importin-beta_N"/>
</dbReference>
<protein>
    <submittedName>
        <fullName evidence="2">LAQU0S14e00650g1_1</fullName>
    </submittedName>
</protein>